<comment type="caution">
    <text evidence="2">The sequence shown here is derived from an EMBL/GenBank/DDBJ whole genome shotgun (WGS) entry which is preliminary data.</text>
</comment>
<protein>
    <submittedName>
        <fullName evidence="2">Uncharacterized protein</fullName>
    </submittedName>
</protein>
<sequence length="64" mass="7171">MSNANCLYKKEDGKKTSTRIRSRKQQCDQNGGCSLSINNEELRNIEGNDTKLDSTNGKITNLVH</sequence>
<evidence type="ECO:0000313" key="3">
    <source>
        <dbReference type="Proteomes" id="UP000430670"/>
    </source>
</evidence>
<reference evidence="2 3" key="1">
    <citation type="submission" date="2019-11" db="EMBL/GenBank/DDBJ databases">
        <title>Whole-genome sequence of a the green, strictly anaerobic photosynthetic bacterium Heliobacillus mobilis DSM 6151.</title>
        <authorList>
            <person name="Kyndt J.A."/>
            <person name="Meyer T.E."/>
        </authorList>
    </citation>
    <scope>NUCLEOTIDE SEQUENCE [LARGE SCALE GENOMIC DNA]</scope>
    <source>
        <strain evidence="2 3">DSM 6151</strain>
    </source>
</reference>
<name>A0A6I3SP57_HELMO</name>
<proteinExistence type="predicted"/>
<dbReference type="EMBL" id="WNKU01000031">
    <property type="protein sequence ID" value="MTV50679.1"/>
    <property type="molecule type" value="Genomic_DNA"/>
</dbReference>
<evidence type="ECO:0000313" key="2">
    <source>
        <dbReference type="EMBL" id="MTV50679.1"/>
    </source>
</evidence>
<accession>A0A6I3SP57</accession>
<gene>
    <name evidence="2" type="ORF">GJ688_17220</name>
</gene>
<evidence type="ECO:0000256" key="1">
    <source>
        <dbReference type="SAM" id="MobiDB-lite"/>
    </source>
</evidence>
<organism evidence="2 3">
    <name type="scientific">Heliobacterium mobile</name>
    <name type="common">Heliobacillus mobilis</name>
    <dbReference type="NCBI Taxonomy" id="28064"/>
    <lineage>
        <taxon>Bacteria</taxon>
        <taxon>Bacillati</taxon>
        <taxon>Bacillota</taxon>
        <taxon>Clostridia</taxon>
        <taxon>Eubacteriales</taxon>
        <taxon>Heliobacteriaceae</taxon>
        <taxon>Heliobacterium</taxon>
    </lineage>
</organism>
<dbReference type="RefSeq" id="WP_155477755.1">
    <property type="nucleotide sequence ID" value="NZ_WNKU01000031.1"/>
</dbReference>
<feature type="region of interest" description="Disordered" evidence="1">
    <location>
        <begin position="1"/>
        <end position="23"/>
    </location>
</feature>
<dbReference type="AlphaFoldDB" id="A0A6I3SP57"/>
<dbReference type="Proteomes" id="UP000430670">
    <property type="component" value="Unassembled WGS sequence"/>
</dbReference>
<keyword evidence="3" id="KW-1185">Reference proteome</keyword>